<comment type="catalytic activity">
    <reaction evidence="1">
        <text>Hydrolysis of terminal non-reducing alpha-L-rhamnose residues in alpha-L-rhamnosides.</text>
        <dbReference type="EC" id="3.2.1.40"/>
    </reaction>
</comment>
<dbReference type="PIRSF" id="PIRSF010631">
    <property type="entry name" value="A-rhamnsds"/>
    <property type="match status" value="1"/>
</dbReference>
<dbReference type="Pfam" id="PF17390">
    <property type="entry name" value="Bac_rhamnosid_C"/>
    <property type="match status" value="1"/>
</dbReference>
<dbReference type="AlphaFoldDB" id="K5DEZ0"/>
<comment type="caution">
    <text evidence="9">The sequence shown here is derived from an EMBL/GenBank/DDBJ whole genome shotgun (WGS) entry which is preliminary data.</text>
</comment>
<keyword evidence="3" id="KW-0378">Hydrolase</keyword>
<dbReference type="PANTHER" id="PTHR33307">
    <property type="entry name" value="ALPHA-RHAMNOSIDASE (EUROFUNG)"/>
    <property type="match status" value="1"/>
</dbReference>
<evidence type="ECO:0000256" key="3">
    <source>
        <dbReference type="ARBA" id="ARBA00022801"/>
    </source>
</evidence>
<dbReference type="GO" id="GO:0030596">
    <property type="term" value="F:alpha-L-rhamnosidase activity"/>
    <property type="evidence" value="ECO:0007669"/>
    <property type="project" value="UniProtKB-EC"/>
</dbReference>
<reference evidence="9 10" key="1">
    <citation type="submission" date="2012-02" db="EMBL/GenBank/DDBJ databases">
        <title>The Genome Sequence of Bacteroides finegoldii CL09T03C10.</title>
        <authorList>
            <consortium name="The Broad Institute Genome Sequencing Platform"/>
            <person name="Earl A."/>
            <person name="Ward D."/>
            <person name="Feldgarden M."/>
            <person name="Gevers D."/>
            <person name="Zitomersky N.L."/>
            <person name="Coyne M.J."/>
            <person name="Comstock L.E."/>
            <person name="Young S.K."/>
            <person name="Zeng Q."/>
            <person name="Gargeya S."/>
            <person name="Fitzgerald M."/>
            <person name="Haas B."/>
            <person name="Abouelleil A."/>
            <person name="Alvarado L."/>
            <person name="Arachchi H.M."/>
            <person name="Berlin A."/>
            <person name="Chapman S.B."/>
            <person name="Gearin G."/>
            <person name="Goldberg J."/>
            <person name="Griggs A."/>
            <person name="Gujja S."/>
            <person name="Hansen M."/>
            <person name="Heiman D."/>
            <person name="Howarth C."/>
            <person name="Larimer J."/>
            <person name="Lui A."/>
            <person name="MacDonald P.J.P."/>
            <person name="McCowen C."/>
            <person name="Montmayeur A."/>
            <person name="Murphy C."/>
            <person name="Neiman D."/>
            <person name="Pearson M."/>
            <person name="Priest M."/>
            <person name="Roberts A."/>
            <person name="Saif S."/>
            <person name="Shea T."/>
            <person name="Sisk P."/>
            <person name="Stolte C."/>
            <person name="Sykes S."/>
            <person name="Wortman J."/>
            <person name="Nusbaum C."/>
            <person name="Birren B."/>
        </authorList>
    </citation>
    <scope>NUCLEOTIDE SEQUENCE [LARGE SCALE GENOMIC DNA]</scope>
    <source>
        <strain evidence="9 10">CL09T03C10</strain>
    </source>
</reference>
<feature type="domain" description="Alpha-L-rhamnosidase concanavalin-like" evidence="5">
    <location>
        <begin position="575"/>
        <end position="682"/>
    </location>
</feature>
<feature type="signal peptide" evidence="4">
    <location>
        <begin position="1"/>
        <end position="19"/>
    </location>
</feature>
<dbReference type="RefSeq" id="WP_007759027.1">
    <property type="nucleotide sequence ID" value="NZ_AKBZ01000001.1"/>
</dbReference>
<dbReference type="SUPFAM" id="SSF48208">
    <property type="entry name" value="Six-hairpin glycosidases"/>
    <property type="match status" value="1"/>
</dbReference>
<dbReference type="Pfam" id="PF05592">
    <property type="entry name" value="Bac_rhamnosid"/>
    <property type="match status" value="1"/>
</dbReference>
<evidence type="ECO:0000259" key="8">
    <source>
        <dbReference type="Pfam" id="PF17390"/>
    </source>
</evidence>
<protein>
    <recommendedName>
        <fullName evidence="2">alpha-L-rhamnosidase</fullName>
        <ecNumber evidence="2">3.2.1.40</ecNumber>
    </recommendedName>
</protein>
<dbReference type="PANTHER" id="PTHR33307:SF6">
    <property type="entry name" value="ALPHA-RHAMNOSIDASE (EUROFUNG)-RELATED"/>
    <property type="match status" value="1"/>
</dbReference>
<evidence type="ECO:0000259" key="7">
    <source>
        <dbReference type="Pfam" id="PF17389"/>
    </source>
</evidence>
<dbReference type="InterPro" id="IPR008902">
    <property type="entry name" value="Rhamnosid_concanavalin"/>
</dbReference>
<evidence type="ECO:0000313" key="10">
    <source>
        <dbReference type="Proteomes" id="UP000007995"/>
    </source>
</evidence>
<keyword evidence="4" id="KW-0732">Signal</keyword>
<feature type="domain" description="Bacterial alpha-L-rhamnosidase N-terminal" evidence="6">
    <location>
        <begin position="374"/>
        <end position="532"/>
    </location>
</feature>
<proteinExistence type="predicted"/>
<dbReference type="Pfam" id="PF25788">
    <property type="entry name" value="Ig_Rha78A_N"/>
    <property type="match status" value="1"/>
</dbReference>
<dbReference type="Pfam" id="PF17389">
    <property type="entry name" value="Bac_rhamnosid6H"/>
    <property type="match status" value="1"/>
</dbReference>
<evidence type="ECO:0000313" key="9">
    <source>
        <dbReference type="EMBL" id="EKJ91538.1"/>
    </source>
</evidence>
<dbReference type="InterPro" id="IPR008928">
    <property type="entry name" value="6-hairpin_glycosidase_sf"/>
</dbReference>
<dbReference type="Gene3D" id="2.60.420.10">
    <property type="entry name" value="Maltose phosphorylase, domain 3"/>
    <property type="match status" value="1"/>
</dbReference>
<dbReference type="Proteomes" id="UP000007995">
    <property type="component" value="Unassembled WGS sequence"/>
</dbReference>
<dbReference type="EMBL" id="AGXW01000002">
    <property type="protein sequence ID" value="EKJ91538.1"/>
    <property type="molecule type" value="Genomic_DNA"/>
</dbReference>
<dbReference type="InterPro" id="IPR012341">
    <property type="entry name" value="6hp_glycosidase-like_sf"/>
</dbReference>
<dbReference type="OrthoDB" id="9766741at2"/>
<evidence type="ECO:0000259" key="5">
    <source>
        <dbReference type="Pfam" id="PF05592"/>
    </source>
</evidence>
<dbReference type="InterPro" id="IPR013737">
    <property type="entry name" value="Bac_rhamnosid_N"/>
</dbReference>
<feature type="domain" description="Alpha-L-rhamnosidase six-hairpin glycosidase" evidence="7">
    <location>
        <begin position="689"/>
        <end position="1051"/>
    </location>
</feature>
<dbReference type="Gene3D" id="2.60.40.10">
    <property type="entry name" value="Immunoglobulins"/>
    <property type="match status" value="1"/>
</dbReference>
<dbReference type="Gene3D" id="2.60.120.260">
    <property type="entry name" value="Galactose-binding domain-like"/>
    <property type="match status" value="2"/>
</dbReference>
<dbReference type="InterPro" id="IPR013783">
    <property type="entry name" value="Ig-like_fold"/>
</dbReference>
<dbReference type="InterPro" id="IPR035398">
    <property type="entry name" value="Bac_rhamnosid_C"/>
</dbReference>
<evidence type="ECO:0000256" key="2">
    <source>
        <dbReference type="ARBA" id="ARBA00012652"/>
    </source>
</evidence>
<gene>
    <name evidence="9" type="ORF">HMPREF1057_00373</name>
</gene>
<dbReference type="GO" id="GO:0005975">
    <property type="term" value="P:carbohydrate metabolic process"/>
    <property type="evidence" value="ECO:0007669"/>
    <property type="project" value="InterPro"/>
</dbReference>
<accession>K5DEZ0</accession>
<dbReference type="Pfam" id="PF08531">
    <property type="entry name" value="Bac_rhamnosid_N"/>
    <property type="match status" value="1"/>
</dbReference>
<evidence type="ECO:0000256" key="4">
    <source>
        <dbReference type="SAM" id="SignalP"/>
    </source>
</evidence>
<dbReference type="InterPro" id="IPR016007">
    <property type="entry name" value="Alpha_rhamnosid"/>
</dbReference>
<evidence type="ECO:0000259" key="6">
    <source>
        <dbReference type="Pfam" id="PF08531"/>
    </source>
</evidence>
<dbReference type="HOGENOM" id="CLU_002926_3_0_10"/>
<dbReference type="EC" id="3.2.1.40" evidence="2"/>
<dbReference type="InterPro" id="IPR035396">
    <property type="entry name" value="Bac_rhamnosid6H"/>
</dbReference>
<feature type="domain" description="Alpha-L-rhamnosidase C-terminal" evidence="8">
    <location>
        <begin position="1055"/>
        <end position="1132"/>
    </location>
</feature>
<organism evidence="9 10">
    <name type="scientific">Bacteroides finegoldii CL09T03C10</name>
    <dbReference type="NCBI Taxonomy" id="997888"/>
    <lineage>
        <taxon>Bacteria</taxon>
        <taxon>Pseudomonadati</taxon>
        <taxon>Bacteroidota</taxon>
        <taxon>Bacteroidia</taxon>
        <taxon>Bacteroidales</taxon>
        <taxon>Bacteroidaceae</taxon>
        <taxon>Bacteroides</taxon>
    </lineage>
</organism>
<evidence type="ECO:0000256" key="1">
    <source>
        <dbReference type="ARBA" id="ARBA00001445"/>
    </source>
</evidence>
<feature type="chain" id="PRO_5003882996" description="alpha-L-rhamnosidase" evidence="4">
    <location>
        <begin position="20"/>
        <end position="1166"/>
    </location>
</feature>
<sequence>MKRNIYLLFLILIYSLPSAADTPFQLKKLQVEYAVTPLGIDVEKPRFSWQMEGMASERGLSQTARQIIVTDEAGMQVWDSKKITDDKSLNIEYAGLPLKAATRYQWTVYVWDMKHRKTSASSWFETGLMSSDHTYQGWDGAKWIGPGDKDRTFCSHYLPVFKLNFSLQLDEASKTTRSGFIYGANDERLMERYKNLYQLKKPKDESYIKVELDIAPLFSGKDAVLNIYRAGYHPNDKKDVPYRSFTIPQEIINEHNKYDWHRISLHSNLGFTQFYVDNADKQIGSVNLNPLGQGGDFIAFPVVGDVGYFVPVGQGASFSKVEIANFRSPSNVITTLQDAACRIDGATSGVFTTFTPESHSAPMLRTVFASLNAKVKKARLYVTSRGIYEIYLNGRRVGDDYFNPGITQYNKTHLYQTFDVTEYIHSGRNALGALLSEGWWSGGATFTGDNWNFFGDHQSLLAKLVITYADGQEKVIITEPSTWQYYNKGPICYSSFFQGEVYDALRDARLEGWSTATYDAVGWKPACEISLEGNISTEGNPDKPWVNDYSGFELIGQFGQTVKAKMELTALSMEEVRPGVFVYDMGQNMVGVPKIKLSGMKPGTRIYLRFAEVKYPDLPEYKDNIGMIMLENIRAAMAQDIYIAKGGEETILPRFTYHGYRFVEITGIDNPLPVASVKGVVLSSIHELASYYETSNVKVNKLWENITWSSLANFISIPTDCPQRNERLGWAGDISVFSRTATYLGDVSQFLRRYLRSMRDVQREDGRFPDIAPLGGGFGGLLWGSAGITVPWECYQQYGDKVLLAEHYDAMKRYISYILDKTIDPKTNLLVQNRAWGDLCDWLGLEDNRNDKSLLWEAYFIYDLELMSKIATVLEKTADAEEYRKLHSDRKAFFNSTYLQPETCKTIHSAFIPKRQGTLVDTQTSYVLPLVFDIINEENKSKFVKNLMETIARENKTEQGKWCPPYSLMTGFIGTAWISKALSDNGCSEAAYRLLQQTNYPSWLYSVEQGATTIWERLNSYTHEDGFGGNNRMNSFNHYSFGAVGAWIYNYSLGIERDENFPGFKHFVLKPEVDTTGNMTYAKGYYNSMYGRIESSWRVEKDAVIYQCIVPANTTATLHLPATSVKNIVEGNRTLKKSKGIEYVGIEDGKVVLRLLSGSYSFKVAK</sequence>
<name>K5DEZ0_9BACE</name>
<dbReference type="Gene3D" id="1.50.10.10">
    <property type="match status" value="1"/>
</dbReference>